<dbReference type="PANTHER" id="PTHR33488">
    <property type="entry name" value="ZGC:162509"/>
    <property type="match status" value="1"/>
</dbReference>
<dbReference type="PANTHER" id="PTHR33488:SF2">
    <property type="entry name" value="EARLY ENDOSOME ANTIGEN 1-LIKE"/>
    <property type="match status" value="1"/>
</dbReference>
<gene>
    <name evidence="2" type="ORF">M408DRAFT_329779</name>
</gene>
<dbReference type="Proteomes" id="UP000054097">
    <property type="component" value="Unassembled WGS sequence"/>
</dbReference>
<dbReference type="OrthoDB" id="5406275at2759"/>
<accession>A0A0C3B8Q0</accession>
<sequence>MSDQAVALRNAQLKVTSGKNMTEDAWMTRWCQSNWGELLQPAPMSLSILGTLMLLVQGIDDFDLRVESKGDDGVKFEWKFVRAPDSFKASLIQMVTDGGEAFVNAHKNMEHIQTMAGQVPQAVKDLIKMLLDASPRIIARDFPKLLEKLSTIANECSQAGKACQEDFRTLCGLAGELAVGSQRKLGSTEKAINKNAIDIQVLEGSKKAQEEMLSTSKKSLENCARDFTSAQDLFKDASQNVPSGWSIVGMNLAESAMNVAVSAANAYISLAVTQKQLVMMGANVLADKARGDTKDKNQGGTGNNTTNSGSTGTNPETNLNAPANKQATTDPGIAQIPMTLSYATAMQDLVCGGPGGKPNWDYITTHDASKHTGASFVQASLKSQLKTLDVTKDQDFSARLLMEVKKLVELVDFIVQAGTNSTDDAVLAAKLPEIKDEIERLNILRQSASHATLSTGNIAAPLYTSDAKPSDGKASSAAVDAAKNNLSQCRSNLEGARATYEHVNDQVVKQMGDLKLMIDDMSRMDLQNQGLKKMVPILIKAVGSFTTIHSNITMLVRFFDSIAGLIADVMAPSCKELSTNLGNAAEDTLGGLGLERYQRNIIHQQALLVSQVSMLASKISGTYCTVSDKYILPNQAEIGKMLLRIRDAQGNLLPTEVAKAQKLLAQQATQSNQGIADLIKADQATFMNSISARLNTLDEQTKGLMSPETPAYLREGNVKYLEAVATTTQAAAENNPQFKTTDQIQKQIDSVHKADIDDVM</sequence>
<evidence type="ECO:0000313" key="3">
    <source>
        <dbReference type="Proteomes" id="UP000054097"/>
    </source>
</evidence>
<reference evidence="3" key="2">
    <citation type="submission" date="2015-01" db="EMBL/GenBank/DDBJ databases">
        <title>Evolutionary Origins and Diversification of the Mycorrhizal Mutualists.</title>
        <authorList>
            <consortium name="DOE Joint Genome Institute"/>
            <consortium name="Mycorrhizal Genomics Consortium"/>
            <person name="Kohler A."/>
            <person name="Kuo A."/>
            <person name="Nagy L.G."/>
            <person name="Floudas D."/>
            <person name="Copeland A."/>
            <person name="Barry K.W."/>
            <person name="Cichocki N."/>
            <person name="Veneault-Fourrey C."/>
            <person name="LaButti K."/>
            <person name="Lindquist E.A."/>
            <person name="Lipzen A."/>
            <person name="Lundell T."/>
            <person name="Morin E."/>
            <person name="Murat C."/>
            <person name="Riley R."/>
            <person name="Ohm R."/>
            <person name="Sun H."/>
            <person name="Tunlid A."/>
            <person name="Henrissat B."/>
            <person name="Grigoriev I.V."/>
            <person name="Hibbett D.S."/>
            <person name="Martin F."/>
        </authorList>
    </citation>
    <scope>NUCLEOTIDE SEQUENCE [LARGE SCALE GENOMIC DNA]</scope>
    <source>
        <strain evidence="3">MAFF 305830</strain>
    </source>
</reference>
<feature type="region of interest" description="Disordered" evidence="1">
    <location>
        <begin position="290"/>
        <end position="329"/>
    </location>
</feature>
<dbReference type="STRING" id="933852.A0A0C3B8Q0"/>
<dbReference type="EMBL" id="KN824296">
    <property type="protein sequence ID" value="KIM27846.1"/>
    <property type="molecule type" value="Genomic_DNA"/>
</dbReference>
<feature type="compositionally biased region" description="Polar residues" evidence="1">
    <location>
        <begin position="315"/>
        <end position="329"/>
    </location>
</feature>
<proteinExistence type="predicted"/>
<reference evidence="2 3" key="1">
    <citation type="submission" date="2014-04" db="EMBL/GenBank/DDBJ databases">
        <authorList>
            <consortium name="DOE Joint Genome Institute"/>
            <person name="Kuo A."/>
            <person name="Zuccaro A."/>
            <person name="Kohler A."/>
            <person name="Nagy L.G."/>
            <person name="Floudas D."/>
            <person name="Copeland A."/>
            <person name="Barry K.W."/>
            <person name="Cichocki N."/>
            <person name="Veneault-Fourrey C."/>
            <person name="LaButti K."/>
            <person name="Lindquist E.A."/>
            <person name="Lipzen A."/>
            <person name="Lundell T."/>
            <person name="Morin E."/>
            <person name="Murat C."/>
            <person name="Sun H."/>
            <person name="Tunlid A."/>
            <person name="Henrissat B."/>
            <person name="Grigoriev I.V."/>
            <person name="Hibbett D.S."/>
            <person name="Martin F."/>
            <person name="Nordberg H.P."/>
            <person name="Cantor M.N."/>
            <person name="Hua S.X."/>
        </authorList>
    </citation>
    <scope>NUCLEOTIDE SEQUENCE [LARGE SCALE GENOMIC DNA]</scope>
    <source>
        <strain evidence="2 3">MAFF 305830</strain>
    </source>
</reference>
<dbReference type="AlphaFoldDB" id="A0A0C3B8Q0"/>
<protein>
    <submittedName>
        <fullName evidence="2">Uncharacterized protein</fullName>
    </submittedName>
</protein>
<feature type="compositionally biased region" description="Low complexity" evidence="1">
    <location>
        <begin position="303"/>
        <end position="314"/>
    </location>
</feature>
<dbReference type="HOGENOM" id="CLU_025135_0_0_1"/>
<evidence type="ECO:0000256" key="1">
    <source>
        <dbReference type="SAM" id="MobiDB-lite"/>
    </source>
</evidence>
<evidence type="ECO:0000313" key="2">
    <source>
        <dbReference type="EMBL" id="KIM27846.1"/>
    </source>
</evidence>
<keyword evidence="3" id="KW-1185">Reference proteome</keyword>
<name>A0A0C3B8Q0_SERVB</name>
<organism evidence="2 3">
    <name type="scientific">Serendipita vermifera MAFF 305830</name>
    <dbReference type="NCBI Taxonomy" id="933852"/>
    <lineage>
        <taxon>Eukaryota</taxon>
        <taxon>Fungi</taxon>
        <taxon>Dikarya</taxon>
        <taxon>Basidiomycota</taxon>
        <taxon>Agaricomycotina</taxon>
        <taxon>Agaricomycetes</taxon>
        <taxon>Sebacinales</taxon>
        <taxon>Serendipitaceae</taxon>
        <taxon>Serendipita</taxon>
    </lineage>
</organism>